<evidence type="ECO:0000313" key="2">
    <source>
        <dbReference type="Proteomes" id="UP000790709"/>
    </source>
</evidence>
<dbReference type="Proteomes" id="UP000790709">
    <property type="component" value="Unassembled WGS sequence"/>
</dbReference>
<dbReference type="EMBL" id="MU266560">
    <property type="protein sequence ID" value="KAH7920770.1"/>
    <property type="molecule type" value="Genomic_DNA"/>
</dbReference>
<accession>A0ACB8B524</accession>
<comment type="caution">
    <text evidence="1">The sequence shown here is derived from an EMBL/GenBank/DDBJ whole genome shotgun (WGS) entry which is preliminary data.</text>
</comment>
<name>A0ACB8B524_9AGAM</name>
<evidence type="ECO:0000313" key="1">
    <source>
        <dbReference type="EMBL" id="KAH7920770.1"/>
    </source>
</evidence>
<sequence length="407" mass="45198">MDDLLAGHVSDVTATPAWVSAPPAWAATSWAGMTPAWAGTTPATPWTPAFHNPLPPAPPARHQPYPRRRPSHDFDPPPRHHRRRSAFNNWWDPNPGVQADPEPRVPPATTPHNRGWGALPPVSGPSMTPATHTTPALPLRQPDTSLWNFPAGTLTWNPHPQPQPGVSPFRFFGYNPLLGRAPPNPWPPATLDPWSAARLTGGWPLPGTVPAMQWTPGTFPPLSHPHDLPVRLAPWLIPNPVNATLPQITWDITQHPSAAKRLTGSHVSVDASTVFKELATLPGVKRLQIVCDTGHMSNLWGPINVERSSKVKIRDVLDAIYEFFQSPLTGPEVSYLESLSRGNREHMEQAFRRRCRESPGLPGFEWRQGLRRVDCLGDKTSFWGLWITFLPDSTWYLNLGLIPSPRR</sequence>
<keyword evidence="2" id="KW-1185">Reference proteome</keyword>
<gene>
    <name evidence="1" type="ORF">BV22DRAFT_1107536</name>
</gene>
<protein>
    <submittedName>
        <fullName evidence="1">Uncharacterized protein</fullName>
    </submittedName>
</protein>
<proteinExistence type="predicted"/>
<reference evidence="1" key="1">
    <citation type="journal article" date="2021" name="New Phytol.">
        <title>Evolutionary innovations through gain and loss of genes in the ectomycorrhizal Boletales.</title>
        <authorList>
            <person name="Wu G."/>
            <person name="Miyauchi S."/>
            <person name="Morin E."/>
            <person name="Kuo A."/>
            <person name="Drula E."/>
            <person name="Varga T."/>
            <person name="Kohler A."/>
            <person name="Feng B."/>
            <person name="Cao Y."/>
            <person name="Lipzen A."/>
            <person name="Daum C."/>
            <person name="Hundley H."/>
            <person name="Pangilinan J."/>
            <person name="Johnson J."/>
            <person name="Barry K."/>
            <person name="LaButti K."/>
            <person name="Ng V."/>
            <person name="Ahrendt S."/>
            <person name="Min B."/>
            <person name="Choi I.G."/>
            <person name="Park H."/>
            <person name="Plett J.M."/>
            <person name="Magnuson J."/>
            <person name="Spatafora J.W."/>
            <person name="Nagy L.G."/>
            <person name="Henrissat B."/>
            <person name="Grigoriev I.V."/>
            <person name="Yang Z.L."/>
            <person name="Xu J."/>
            <person name="Martin F.M."/>
        </authorList>
    </citation>
    <scope>NUCLEOTIDE SEQUENCE</scope>
    <source>
        <strain evidence="1">KUC20120723A-06</strain>
    </source>
</reference>
<organism evidence="1 2">
    <name type="scientific">Leucogyrophana mollusca</name>
    <dbReference type="NCBI Taxonomy" id="85980"/>
    <lineage>
        <taxon>Eukaryota</taxon>
        <taxon>Fungi</taxon>
        <taxon>Dikarya</taxon>
        <taxon>Basidiomycota</taxon>
        <taxon>Agaricomycotina</taxon>
        <taxon>Agaricomycetes</taxon>
        <taxon>Agaricomycetidae</taxon>
        <taxon>Boletales</taxon>
        <taxon>Boletales incertae sedis</taxon>
        <taxon>Leucogyrophana</taxon>
    </lineage>
</organism>